<keyword evidence="3" id="KW-1185">Reference proteome</keyword>
<reference evidence="2 3" key="1">
    <citation type="journal article" date="2018" name="Nat. Ecol. Evol.">
        <title>Genomic signatures of mitonuclear coevolution across populations of Tigriopus californicus.</title>
        <authorList>
            <person name="Barreto F.S."/>
            <person name="Watson E.T."/>
            <person name="Lima T.G."/>
            <person name="Willett C.S."/>
            <person name="Edmands S."/>
            <person name="Li W."/>
            <person name="Burton R.S."/>
        </authorList>
    </citation>
    <scope>NUCLEOTIDE SEQUENCE [LARGE SCALE GENOMIC DNA]</scope>
    <source>
        <strain evidence="2 3">San Diego</strain>
    </source>
</reference>
<feature type="chain" id="PRO_5022189581" description="Cuticle protein" evidence="1">
    <location>
        <begin position="16"/>
        <end position="270"/>
    </location>
</feature>
<evidence type="ECO:0000313" key="2">
    <source>
        <dbReference type="EMBL" id="TRY67845.1"/>
    </source>
</evidence>
<feature type="signal peptide" evidence="1">
    <location>
        <begin position="1"/>
        <end position="15"/>
    </location>
</feature>
<comment type="caution">
    <text evidence="2">The sequence shown here is derived from an EMBL/GenBank/DDBJ whole genome shotgun (WGS) entry which is preliminary data.</text>
</comment>
<organism evidence="2 3">
    <name type="scientific">Tigriopus californicus</name>
    <name type="common">Marine copepod</name>
    <dbReference type="NCBI Taxonomy" id="6832"/>
    <lineage>
        <taxon>Eukaryota</taxon>
        <taxon>Metazoa</taxon>
        <taxon>Ecdysozoa</taxon>
        <taxon>Arthropoda</taxon>
        <taxon>Crustacea</taxon>
        <taxon>Multicrustacea</taxon>
        <taxon>Hexanauplia</taxon>
        <taxon>Copepoda</taxon>
        <taxon>Harpacticoida</taxon>
        <taxon>Harpacticidae</taxon>
        <taxon>Tigriopus</taxon>
    </lineage>
</organism>
<evidence type="ECO:0000256" key="1">
    <source>
        <dbReference type="SAM" id="SignalP"/>
    </source>
</evidence>
<dbReference type="AlphaFoldDB" id="A0A553NQY4"/>
<dbReference type="Proteomes" id="UP000318571">
    <property type="component" value="Chromosome 4"/>
</dbReference>
<proteinExistence type="predicted"/>
<evidence type="ECO:0008006" key="4">
    <source>
        <dbReference type="Google" id="ProtNLM"/>
    </source>
</evidence>
<accession>A0A553NQY4</accession>
<dbReference type="EMBL" id="VCGU01000011">
    <property type="protein sequence ID" value="TRY67845.1"/>
    <property type="molecule type" value="Genomic_DNA"/>
</dbReference>
<protein>
    <recommendedName>
        <fullName evidence="4">Cuticle protein</fullName>
    </recommendedName>
</protein>
<keyword evidence="1" id="KW-0732">Signal</keyword>
<sequence>MKTIVLLLAVAFVKAEPQFLYNSPLAYTSQYAPLAYTTYAASPLMKAMDPKAEKDMKVEMEPKQKIEYQYQPYASVAAPWAYKMPLTTAYQTYASAALPLAYNVPLAPKYQAKNGDVEHTVYKREAEAEADAQFLYNGYYPYTTYAAAPAATWAATPAWAAYSPYYAAPVVANKYVVPAAKAIDVKDKVYANDAMSAWQYAAKGQYVADSAGAVHIAKREAEADPALIYGYGYTPYASTYATNYAYAPYAAYPYSAINPYTVAAPYYYKY</sequence>
<gene>
    <name evidence="2" type="ORF">TCAL_15852</name>
</gene>
<evidence type="ECO:0000313" key="3">
    <source>
        <dbReference type="Proteomes" id="UP000318571"/>
    </source>
</evidence>
<name>A0A553NQY4_TIGCA</name>